<dbReference type="SUPFAM" id="SSF54001">
    <property type="entry name" value="Cysteine proteinases"/>
    <property type="match status" value="1"/>
</dbReference>
<sequence>MNARTAVTGLLGSTAVAGLLFAPVFGLSALLLPVLVVVLLGYAIAELCLRLPRLTAWRPLLVLVAGLLGIVETTLFSTTVSGLPTSASLRGLSHGLTESWLQTLQSTWPARPDAGQLLFVPLAVLLAVVLGLELVLRLRMPLVALLPSLAVAGLAQAYQALSGFTALYAAVAYFAPAGLLLWASRPGGGSLRLRRPSGAAALAVLPLVVGIAAGAVAFGGPDPAGREPFRLADGHPMPPPQTPVSNPLDEIAGQLADPARPVFSYRSTAPVDRWRLVVLNGFDGANWSAEPKLRRLGQSLDGIPGAPEVSAELSVPPLSGPWLPSQPGLTSVTGAAPLVDPGAGVLLSASPGGQTDYRMTWSAPEADAQYLATASVDAQAPGGLGGVGAVPDDVAQLAWTAVHGLRPTFQSALQLQRFLQQNYQLAVGDDLPTGASWPQLRQFLTVSKRGTSEQFAAAYVALARITGIPARLVVGYRGADTAGAHVVHGGDALAWPEVAVAGVGWVPLDPTKSAATSAKSSGLAGAAGRAQSQLPPLEKLQPPVAPPDSKPEAASFVSGSAGWPWWIAAAVVPGLMLCGLVAVPLAKLLRTRRRRRRLGKDAIFGAWAEARDRLRAHGVAYRVGMTPRDLAESAGSALGERVRDPVLRLSGVMDSALWSRFPPSESAVGVAWMEIRELRRALAGRPLLSRVRAVFDPRSLFRRSA</sequence>
<feature type="domain" description="Transglutaminase-like" evidence="3">
    <location>
        <begin position="444"/>
        <end position="512"/>
    </location>
</feature>
<dbReference type="InterPro" id="IPR002931">
    <property type="entry name" value="Transglutaminase-like"/>
</dbReference>
<feature type="transmembrane region" description="Helical" evidence="2">
    <location>
        <begin position="196"/>
        <end position="218"/>
    </location>
</feature>
<dbReference type="RefSeq" id="WP_377868618.1">
    <property type="nucleotide sequence ID" value="NZ_JBHMAY010000007.1"/>
</dbReference>
<feature type="transmembrane region" description="Helical" evidence="2">
    <location>
        <begin position="114"/>
        <end position="135"/>
    </location>
</feature>
<dbReference type="InterPro" id="IPR038765">
    <property type="entry name" value="Papain-like_cys_pep_sf"/>
</dbReference>
<dbReference type="Gene3D" id="3.10.620.30">
    <property type="match status" value="1"/>
</dbReference>
<evidence type="ECO:0000259" key="3">
    <source>
        <dbReference type="SMART" id="SM00460"/>
    </source>
</evidence>
<keyword evidence="5" id="KW-1185">Reference proteome</keyword>
<proteinExistence type="predicted"/>
<evidence type="ECO:0000313" key="4">
    <source>
        <dbReference type="EMBL" id="MFC3510655.1"/>
    </source>
</evidence>
<feature type="transmembrane region" description="Helical" evidence="2">
    <location>
        <begin position="27"/>
        <end position="48"/>
    </location>
</feature>
<dbReference type="SMART" id="SM00460">
    <property type="entry name" value="TGc"/>
    <property type="match status" value="1"/>
</dbReference>
<evidence type="ECO:0000256" key="1">
    <source>
        <dbReference type="SAM" id="MobiDB-lite"/>
    </source>
</evidence>
<name>A0ABV7QF70_9PSEU</name>
<dbReference type="Pfam" id="PF13559">
    <property type="entry name" value="DUF4129"/>
    <property type="match status" value="1"/>
</dbReference>
<dbReference type="InterPro" id="IPR025403">
    <property type="entry name" value="TgpA-like_C"/>
</dbReference>
<dbReference type="Pfam" id="PF01841">
    <property type="entry name" value="Transglut_core"/>
    <property type="match status" value="1"/>
</dbReference>
<organism evidence="4 5">
    <name type="scientific">Amycolatopsis halotolerans</name>
    <dbReference type="NCBI Taxonomy" id="330083"/>
    <lineage>
        <taxon>Bacteria</taxon>
        <taxon>Bacillati</taxon>
        <taxon>Actinomycetota</taxon>
        <taxon>Actinomycetes</taxon>
        <taxon>Pseudonocardiales</taxon>
        <taxon>Pseudonocardiaceae</taxon>
        <taxon>Amycolatopsis</taxon>
    </lineage>
</organism>
<keyword evidence="2" id="KW-0812">Transmembrane</keyword>
<protein>
    <submittedName>
        <fullName evidence="4">DUF3488 and DUF4129 domain-containing transglutaminase family protein</fullName>
    </submittedName>
</protein>
<dbReference type="InterPro" id="IPR052901">
    <property type="entry name" value="Bact_TGase-like"/>
</dbReference>
<evidence type="ECO:0000313" key="5">
    <source>
        <dbReference type="Proteomes" id="UP001595764"/>
    </source>
</evidence>
<evidence type="ECO:0000256" key="2">
    <source>
        <dbReference type="SAM" id="Phobius"/>
    </source>
</evidence>
<dbReference type="PANTHER" id="PTHR42736:SF1">
    <property type="entry name" value="PROTEIN-GLUTAMINE GAMMA-GLUTAMYLTRANSFERASE"/>
    <property type="match status" value="1"/>
</dbReference>
<feature type="transmembrane region" description="Helical" evidence="2">
    <location>
        <begin position="60"/>
        <end position="83"/>
    </location>
</feature>
<feature type="transmembrane region" description="Helical" evidence="2">
    <location>
        <begin position="167"/>
        <end position="184"/>
    </location>
</feature>
<dbReference type="PANTHER" id="PTHR42736">
    <property type="entry name" value="PROTEIN-GLUTAMINE GAMMA-GLUTAMYLTRANSFERASE"/>
    <property type="match status" value="1"/>
</dbReference>
<feature type="transmembrane region" description="Helical" evidence="2">
    <location>
        <begin position="142"/>
        <end position="161"/>
    </location>
</feature>
<comment type="caution">
    <text evidence="4">The sequence shown here is derived from an EMBL/GenBank/DDBJ whole genome shotgun (WGS) entry which is preliminary data.</text>
</comment>
<feature type="transmembrane region" description="Helical" evidence="2">
    <location>
        <begin position="563"/>
        <end position="586"/>
    </location>
</feature>
<reference evidence="5" key="1">
    <citation type="journal article" date="2019" name="Int. J. Syst. Evol. Microbiol.">
        <title>The Global Catalogue of Microorganisms (GCM) 10K type strain sequencing project: providing services to taxonomists for standard genome sequencing and annotation.</title>
        <authorList>
            <consortium name="The Broad Institute Genomics Platform"/>
            <consortium name="The Broad Institute Genome Sequencing Center for Infectious Disease"/>
            <person name="Wu L."/>
            <person name="Ma J."/>
        </authorList>
    </citation>
    <scope>NUCLEOTIDE SEQUENCE [LARGE SCALE GENOMIC DNA]</scope>
    <source>
        <strain evidence="5">CGMCC 4.7682</strain>
    </source>
</reference>
<dbReference type="Pfam" id="PF11992">
    <property type="entry name" value="TgpA_N"/>
    <property type="match status" value="1"/>
</dbReference>
<gene>
    <name evidence="4" type="ORF">ACFORO_10815</name>
</gene>
<dbReference type="InterPro" id="IPR021878">
    <property type="entry name" value="TgpA_N"/>
</dbReference>
<feature type="region of interest" description="Disordered" evidence="1">
    <location>
        <begin position="532"/>
        <end position="553"/>
    </location>
</feature>
<accession>A0ABV7QF70</accession>
<keyword evidence="2" id="KW-1133">Transmembrane helix</keyword>
<keyword evidence="2" id="KW-0472">Membrane</keyword>
<dbReference type="EMBL" id="JBHRWI010000015">
    <property type="protein sequence ID" value="MFC3510655.1"/>
    <property type="molecule type" value="Genomic_DNA"/>
</dbReference>
<dbReference type="Proteomes" id="UP001595764">
    <property type="component" value="Unassembled WGS sequence"/>
</dbReference>